<proteinExistence type="predicted"/>
<sequence length="125" mass="14587">MPYEKLIVQVQSFLKEGKTDEVVELLFSTYLQTHPEARNIQDYRERVSYKLQNEFNALAEPEAKEKAELLIFGFMAIVSNSEGETGYNIVLLLLHLMRRGQFDAIREIIQVLKLEKASRLLEKLR</sequence>
<evidence type="ECO:0000313" key="1">
    <source>
        <dbReference type="EMBL" id="KAA5549223.1"/>
    </source>
</evidence>
<gene>
    <name evidence="1" type="ORF">F0145_01115</name>
</gene>
<dbReference type="AlphaFoldDB" id="A0A5M6DP62"/>
<evidence type="ECO:0000313" key="2">
    <source>
        <dbReference type="Proteomes" id="UP000323426"/>
    </source>
</evidence>
<keyword evidence="2" id="KW-1185">Reference proteome</keyword>
<name>A0A5M6DP62_9BACT</name>
<dbReference type="Proteomes" id="UP000323426">
    <property type="component" value="Unassembled WGS sequence"/>
</dbReference>
<organism evidence="1 2">
    <name type="scientific">Adhaeribacter rhizoryzae</name>
    <dbReference type="NCBI Taxonomy" id="2607907"/>
    <lineage>
        <taxon>Bacteria</taxon>
        <taxon>Pseudomonadati</taxon>
        <taxon>Bacteroidota</taxon>
        <taxon>Cytophagia</taxon>
        <taxon>Cytophagales</taxon>
        <taxon>Hymenobacteraceae</taxon>
        <taxon>Adhaeribacter</taxon>
    </lineage>
</organism>
<accession>A0A5M6DP62</accession>
<reference evidence="1 2" key="1">
    <citation type="submission" date="2019-09" db="EMBL/GenBank/DDBJ databases">
        <title>Genome sequence and assembly of Adhaeribacter sp.</title>
        <authorList>
            <person name="Chhetri G."/>
        </authorList>
    </citation>
    <scope>NUCLEOTIDE SEQUENCE [LARGE SCALE GENOMIC DNA]</scope>
    <source>
        <strain evidence="1 2">DK36</strain>
    </source>
</reference>
<comment type="caution">
    <text evidence="1">The sequence shown here is derived from an EMBL/GenBank/DDBJ whole genome shotgun (WGS) entry which is preliminary data.</text>
</comment>
<dbReference type="EMBL" id="VWSF01000001">
    <property type="protein sequence ID" value="KAA5549223.1"/>
    <property type="molecule type" value="Genomic_DNA"/>
</dbReference>
<dbReference type="RefSeq" id="WP_150086219.1">
    <property type="nucleotide sequence ID" value="NZ_VWSF01000001.1"/>
</dbReference>
<protein>
    <submittedName>
        <fullName evidence="1">Uncharacterized protein</fullName>
    </submittedName>
</protein>